<evidence type="ECO:0000313" key="4">
    <source>
        <dbReference type="Proteomes" id="UP000446657"/>
    </source>
</evidence>
<accession>A0A0M6WZ08</accession>
<dbReference type="EMBL" id="CVRR01000082">
    <property type="protein sequence ID" value="CRL42806.1"/>
    <property type="molecule type" value="Genomic_DNA"/>
</dbReference>
<gene>
    <name evidence="2" type="ORF">GMD30_07745</name>
    <name evidence="1" type="ORF">M72_16801</name>
</gene>
<organism evidence="1 3">
    <name type="scientific">Roseburia faecis</name>
    <dbReference type="NCBI Taxonomy" id="301302"/>
    <lineage>
        <taxon>Bacteria</taxon>
        <taxon>Bacillati</taxon>
        <taxon>Bacillota</taxon>
        <taxon>Clostridia</taxon>
        <taxon>Lachnospirales</taxon>
        <taxon>Lachnospiraceae</taxon>
        <taxon>Roseburia</taxon>
    </lineage>
</organism>
<evidence type="ECO:0000313" key="1">
    <source>
        <dbReference type="EMBL" id="CRL42806.1"/>
    </source>
</evidence>
<evidence type="ECO:0000313" key="2">
    <source>
        <dbReference type="EMBL" id="MTR81603.1"/>
    </source>
</evidence>
<name>A0A0M6WZ08_9FIRM</name>
<reference evidence="1" key="1">
    <citation type="submission" date="2015-05" db="EMBL/GenBank/DDBJ databases">
        <authorList>
            <person name="Wang D.B."/>
            <person name="Wang M."/>
        </authorList>
    </citation>
    <scope>NUCLEOTIDE SEQUENCE [LARGE SCALE GENOMIC DNA]</scope>
    <source>
        <strain evidence="1">M72</strain>
    </source>
</reference>
<evidence type="ECO:0000313" key="3">
    <source>
        <dbReference type="Proteomes" id="UP000049979"/>
    </source>
</evidence>
<reference evidence="3" key="2">
    <citation type="submission" date="2015-05" db="EMBL/GenBank/DDBJ databases">
        <authorList>
            <consortium name="Pathogen Informatics"/>
        </authorList>
    </citation>
    <scope>NUCLEOTIDE SEQUENCE [LARGE SCALE GENOMIC DNA]</scope>
    <source>
        <strain evidence="3">M72</strain>
    </source>
</reference>
<proteinExistence type="predicted"/>
<dbReference type="AlphaFoldDB" id="A0A0M6WZ08"/>
<dbReference type="EMBL" id="WNAL01000013">
    <property type="protein sequence ID" value="MTR81603.1"/>
    <property type="molecule type" value="Genomic_DNA"/>
</dbReference>
<sequence length="73" mass="8629">MRICYGIGRKIDIRRCEREQFTKLHTGIKQKLQSSVCSWIIYQGNEVVVLIEHLEEEKTIVTTFRNYAEVKKA</sequence>
<keyword evidence="3" id="KW-1185">Reference proteome</keyword>
<dbReference type="Proteomes" id="UP000446657">
    <property type="component" value="Unassembled WGS sequence"/>
</dbReference>
<dbReference type="RefSeq" id="WP_055068806.1">
    <property type="nucleotide sequence ID" value="NZ_CP173697.1"/>
</dbReference>
<dbReference type="Proteomes" id="UP000049979">
    <property type="component" value="Unassembled WGS sequence"/>
</dbReference>
<reference evidence="2 4" key="3">
    <citation type="journal article" date="2019" name="Nat. Med.">
        <title>A library of human gut bacterial isolates paired with longitudinal multiomics data enables mechanistic microbiome research.</title>
        <authorList>
            <person name="Poyet M."/>
            <person name="Groussin M."/>
            <person name="Gibbons S.M."/>
            <person name="Avila-Pacheco J."/>
            <person name="Jiang X."/>
            <person name="Kearney S.M."/>
            <person name="Perrotta A.R."/>
            <person name="Berdy B."/>
            <person name="Zhao S."/>
            <person name="Lieberman T.D."/>
            <person name="Swanson P.K."/>
            <person name="Smith M."/>
            <person name="Roesemann S."/>
            <person name="Alexander J.E."/>
            <person name="Rich S.A."/>
            <person name="Livny J."/>
            <person name="Vlamakis H."/>
            <person name="Clish C."/>
            <person name="Bullock K."/>
            <person name="Deik A."/>
            <person name="Scott J."/>
            <person name="Pierce K.A."/>
            <person name="Xavier R.J."/>
            <person name="Alm E.J."/>
        </authorList>
    </citation>
    <scope>NUCLEOTIDE SEQUENCE [LARGE SCALE GENOMIC DNA]</scope>
    <source>
        <strain evidence="2 4">BIOML-A1</strain>
    </source>
</reference>
<protein>
    <submittedName>
        <fullName evidence="1">Uncharacterized protein</fullName>
    </submittedName>
</protein>